<dbReference type="GO" id="GO:0043565">
    <property type="term" value="F:sequence-specific DNA binding"/>
    <property type="evidence" value="ECO:0007669"/>
    <property type="project" value="InterPro"/>
</dbReference>
<dbReference type="SUPFAM" id="SSF51215">
    <property type="entry name" value="Regulatory protein AraC"/>
    <property type="match status" value="1"/>
</dbReference>
<dbReference type="InterPro" id="IPR018062">
    <property type="entry name" value="HTH_AraC-typ_CS"/>
</dbReference>
<evidence type="ECO:0000256" key="1">
    <source>
        <dbReference type="ARBA" id="ARBA00023015"/>
    </source>
</evidence>
<keyword evidence="6" id="KW-1185">Reference proteome</keyword>
<evidence type="ECO:0000313" key="5">
    <source>
        <dbReference type="EMBL" id="SEJ20021.1"/>
    </source>
</evidence>
<keyword evidence="2 5" id="KW-0238">DNA-binding</keyword>
<evidence type="ECO:0000259" key="4">
    <source>
        <dbReference type="PROSITE" id="PS01124"/>
    </source>
</evidence>
<dbReference type="GO" id="GO:0003700">
    <property type="term" value="F:DNA-binding transcription factor activity"/>
    <property type="evidence" value="ECO:0007669"/>
    <property type="project" value="InterPro"/>
</dbReference>
<dbReference type="Gene3D" id="1.10.10.60">
    <property type="entry name" value="Homeodomain-like"/>
    <property type="match status" value="2"/>
</dbReference>
<dbReference type="EMBL" id="FNZK01000004">
    <property type="protein sequence ID" value="SEJ20021.1"/>
    <property type="molecule type" value="Genomic_DNA"/>
</dbReference>
<dbReference type="AlphaFoldDB" id="A0A1H6WSY2"/>
<organism evidence="5 6">
    <name type="scientific">Propionispira arboris</name>
    <dbReference type="NCBI Taxonomy" id="84035"/>
    <lineage>
        <taxon>Bacteria</taxon>
        <taxon>Bacillati</taxon>
        <taxon>Bacillota</taxon>
        <taxon>Negativicutes</taxon>
        <taxon>Selenomonadales</taxon>
        <taxon>Selenomonadaceae</taxon>
        <taxon>Propionispira</taxon>
    </lineage>
</organism>
<dbReference type="RefSeq" id="WP_091829928.1">
    <property type="nucleotide sequence ID" value="NZ_FNZK01000004.1"/>
</dbReference>
<dbReference type="PANTHER" id="PTHR43280:SF34">
    <property type="entry name" value="ARAC-FAMILY TRANSCRIPTIONAL REGULATOR"/>
    <property type="match status" value="1"/>
</dbReference>
<evidence type="ECO:0000256" key="3">
    <source>
        <dbReference type="ARBA" id="ARBA00023163"/>
    </source>
</evidence>
<dbReference type="PROSITE" id="PS00041">
    <property type="entry name" value="HTH_ARAC_FAMILY_1"/>
    <property type="match status" value="1"/>
</dbReference>
<reference evidence="5 6" key="1">
    <citation type="submission" date="2016-10" db="EMBL/GenBank/DDBJ databases">
        <authorList>
            <person name="de Groot N.N."/>
        </authorList>
    </citation>
    <scope>NUCLEOTIDE SEQUENCE [LARGE SCALE GENOMIC DNA]</scope>
    <source>
        <strain evidence="5 6">DSM 2179</strain>
    </source>
</reference>
<dbReference type="InterPro" id="IPR003313">
    <property type="entry name" value="AraC-bd"/>
</dbReference>
<dbReference type="PANTHER" id="PTHR43280">
    <property type="entry name" value="ARAC-FAMILY TRANSCRIPTIONAL REGULATOR"/>
    <property type="match status" value="1"/>
</dbReference>
<dbReference type="SMART" id="SM00342">
    <property type="entry name" value="HTH_ARAC"/>
    <property type="match status" value="1"/>
</dbReference>
<dbReference type="Proteomes" id="UP000199662">
    <property type="component" value="Unassembled WGS sequence"/>
</dbReference>
<dbReference type="STRING" id="84035.SAMN05660742_104131"/>
<feature type="domain" description="HTH araC/xylS-type" evidence="4">
    <location>
        <begin position="182"/>
        <end position="279"/>
    </location>
</feature>
<evidence type="ECO:0000256" key="2">
    <source>
        <dbReference type="ARBA" id="ARBA00023125"/>
    </source>
</evidence>
<dbReference type="Pfam" id="PF12833">
    <property type="entry name" value="HTH_18"/>
    <property type="match status" value="1"/>
</dbReference>
<accession>A0A1H6WSY2</accession>
<proteinExistence type="predicted"/>
<dbReference type="InterPro" id="IPR037923">
    <property type="entry name" value="HTH-like"/>
</dbReference>
<dbReference type="SUPFAM" id="SSF46689">
    <property type="entry name" value="Homeodomain-like"/>
    <property type="match status" value="2"/>
</dbReference>
<keyword evidence="1" id="KW-0805">Transcription regulation</keyword>
<dbReference type="Gene3D" id="2.60.120.10">
    <property type="entry name" value="Jelly Rolls"/>
    <property type="match status" value="1"/>
</dbReference>
<name>A0A1H6WSY2_9FIRM</name>
<dbReference type="InterPro" id="IPR018060">
    <property type="entry name" value="HTH_AraC"/>
</dbReference>
<keyword evidence="3" id="KW-0804">Transcription</keyword>
<evidence type="ECO:0000313" key="6">
    <source>
        <dbReference type="Proteomes" id="UP000199662"/>
    </source>
</evidence>
<dbReference type="Pfam" id="PF02311">
    <property type="entry name" value="AraC_binding"/>
    <property type="match status" value="1"/>
</dbReference>
<sequence length="281" mass="33624">MDRYEKKGYLDTDFKFFHLIDTALREFNYHYHEFDKIIIFLSGNVNYMIEGKSYMLEPRDILLVNRNDIHKPKINFSQPYERIVIYISPLFMEKYHTASYDLANCFHLAKKEHSNVIRIHPAKRQKLLNLIDNLKKALTENAFASDLSAKLLFLEFMIHLNRAILDHQIETISTTVYDKKIIEILQYINANLFETIKSDNLSQKFFISKYHMMRKFKEETGYSIHQYITNKRLLCSRDLIQQDIPITKVCFDCGFKDYSTFSRAFKTIFKTTPREYKKSRQ</sequence>
<protein>
    <submittedName>
        <fullName evidence="5">AraC-type DNA-binding protein</fullName>
    </submittedName>
</protein>
<gene>
    <name evidence="5" type="ORF">SAMN05660742_104131</name>
</gene>
<dbReference type="PROSITE" id="PS01124">
    <property type="entry name" value="HTH_ARAC_FAMILY_2"/>
    <property type="match status" value="1"/>
</dbReference>
<dbReference type="InterPro" id="IPR014710">
    <property type="entry name" value="RmlC-like_jellyroll"/>
</dbReference>
<dbReference type="InterPro" id="IPR009057">
    <property type="entry name" value="Homeodomain-like_sf"/>
</dbReference>